<gene>
    <name evidence="13" type="ORF">PPNSA23_37470</name>
</gene>
<dbReference type="RefSeq" id="WP_407866351.1">
    <property type="nucleotide sequence ID" value="NZ_BAAFZP010000002.1"/>
</dbReference>
<proteinExistence type="inferred from homology"/>
<keyword evidence="7 9" id="KW-1133">Transmembrane helix</keyword>
<dbReference type="PRINTS" id="PR01490">
    <property type="entry name" value="RTXTOXIND"/>
</dbReference>
<feature type="domain" description="AprE-like long alpha-helical hairpin" evidence="11">
    <location>
        <begin position="95"/>
        <end position="283"/>
    </location>
</feature>
<evidence type="ECO:0000256" key="7">
    <source>
        <dbReference type="ARBA" id="ARBA00022989"/>
    </source>
</evidence>
<dbReference type="InterPro" id="IPR058781">
    <property type="entry name" value="HH_AprE-like"/>
</dbReference>
<dbReference type="InterPro" id="IPR011055">
    <property type="entry name" value="Dup_hybrid_motif"/>
</dbReference>
<feature type="coiled-coil region" evidence="10">
    <location>
        <begin position="236"/>
        <end position="292"/>
    </location>
</feature>
<keyword evidence="6 9" id="KW-0812">Transmembrane</keyword>
<sequence length="439" mass="47757">MTDRGFLWEKEIGQGTGVSALAGYMAMALFAAGFGYWAVTAPLAGAVVASGVVAAPGRNVIVQHLDGGIIKNILVREGDRVRAGQPLIILDRTIAETQLHRLMKRTVTLASSAVRLEAERDGAAELVLPSEADFGFGIEGIGKLIAEQQKEFAARLARFRSEQDILRQRVAALKQTVTGFEAQKQAIRRQIAVVEGELGRKKGLLDQGLAGRSDYTMLLRSEADLIGQAGMIEAQIASSTTQIMEAREQIARLATQRVEKAVSELTEVRASLADVEEQRRAAEAALDRTVIRAPVDGIVVSAVHNAVNGVVKEGEKLMEILPTAAASVVDARFRPQDIDAVHVGQHARLRLSALNMRKTPEVNGTVTLVSADRLMDEATREPYYSARLRIAEELPKGVTAGQIYPGMPVEIFIETGERTFFDYVVRPLSDSFNRAFTEE</sequence>
<evidence type="ECO:0000256" key="6">
    <source>
        <dbReference type="ARBA" id="ARBA00022692"/>
    </source>
</evidence>
<evidence type="ECO:0000256" key="2">
    <source>
        <dbReference type="ARBA" id="ARBA00009477"/>
    </source>
</evidence>
<keyword evidence="3 9" id="KW-0813">Transport</keyword>
<evidence type="ECO:0000256" key="1">
    <source>
        <dbReference type="ARBA" id="ARBA00004377"/>
    </source>
</evidence>
<protein>
    <recommendedName>
        <fullName evidence="9">Membrane fusion protein (MFP) family protein</fullName>
    </recommendedName>
</protein>
<evidence type="ECO:0000256" key="3">
    <source>
        <dbReference type="ARBA" id="ARBA00022448"/>
    </source>
</evidence>
<name>A0ABQ0H4F0_9HYPH</name>
<dbReference type="Gene3D" id="1.10.287.1490">
    <property type="match status" value="1"/>
</dbReference>
<keyword evidence="5 9" id="KW-0997">Cell inner membrane</keyword>
<dbReference type="Pfam" id="PF26002">
    <property type="entry name" value="Beta-barrel_AprE"/>
    <property type="match status" value="1"/>
</dbReference>
<keyword evidence="14" id="KW-1185">Reference proteome</keyword>
<comment type="subcellular location">
    <subcellularLocation>
        <location evidence="1 9">Cell inner membrane</location>
        <topology evidence="1 9">Single-pass membrane protein</topology>
    </subcellularLocation>
</comment>
<dbReference type="Proteomes" id="UP001628091">
    <property type="component" value="Unassembled WGS sequence"/>
</dbReference>
<dbReference type="Gene3D" id="2.40.50.100">
    <property type="match status" value="1"/>
</dbReference>
<evidence type="ECO:0000256" key="10">
    <source>
        <dbReference type="SAM" id="Coils"/>
    </source>
</evidence>
<dbReference type="PANTHER" id="PTHR30386:SF17">
    <property type="entry name" value="ALKALINE PROTEASE SECRETION PROTEIN APRE"/>
    <property type="match status" value="1"/>
</dbReference>
<dbReference type="PANTHER" id="PTHR30386">
    <property type="entry name" value="MEMBRANE FUSION SUBUNIT OF EMRAB-TOLC MULTIDRUG EFFLUX PUMP"/>
    <property type="match status" value="1"/>
</dbReference>
<comment type="caution">
    <text evidence="13">The sequence shown here is derived from an EMBL/GenBank/DDBJ whole genome shotgun (WGS) entry which is preliminary data.</text>
</comment>
<dbReference type="EMBL" id="BAAFZP010000002">
    <property type="protein sequence ID" value="GAB1583804.1"/>
    <property type="molecule type" value="Genomic_DNA"/>
</dbReference>
<evidence type="ECO:0000313" key="14">
    <source>
        <dbReference type="Proteomes" id="UP001628091"/>
    </source>
</evidence>
<evidence type="ECO:0000256" key="9">
    <source>
        <dbReference type="RuleBase" id="RU365093"/>
    </source>
</evidence>
<comment type="similarity">
    <text evidence="2 9">Belongs to the membrane fusion protein (MFP) (TC 8.A.1) family.</text>
</comment>
<dbReference type="InterPro" id="IPR010129">
    <property type="entry name" value="T1SS_HlyD"/>
</dbReference>
<evidence type="ECO:0000256" key="4">
    <source>
        <dbReference type="ARBA" id="ARBA00022475"/>
    </source>
</evidence>
<feature type="coiled-coil region" evidence="10">
    <location>
        <begin position="156"/>
        <end position="190"/>
    </location>
</feature>
<dbReference type="Gene3D" id="2.40.30.170">
    <property type="match status" value="1"/>
</dbReference>
<dbReference type="InterPro" id="IPR050739">
    <property type="entry name" value="MFP"/>
</dbReference>
<feature type="domain" description="AprE-like beta-barrel" evidence="12">
    <location>
        <begin position="328"/>
        <end position="416"/>
    </location>
</feature>
<reference evidence="13 14" key="1">
    <citation type="submission" date="2024-10" db="EMBL/GenBank/DDBJ databases">
        <title>Isolation, draft genome sequencing and identification of Phyllobacterium sp. NSA23, isolated from leaf soil.</title>
        <authorList>
            <person name="Akita H."/>
        </authorList>
    </citation>
    <scope>NUCLEOTIDE SEQUENCE [LARGE SCALE GENOMIC DNA]</scope>
    <source>
        <strain evidence="13 14">NSA23</strain>
    </source>
</reference>
<dbReference type="Pfam" id="PF25994">
    <property type="entry name" value="HH_AprE"/>
    <property type="match status" value="1"/>
</dbReference>
<dbReference type="NCBIfam" id="TIGR01843">
    <property type="entry name" value="type_I_hlyD"/>
    <property type="match status" value="1"/>
</dbReference>
<accession>A0ABQ0H4F0</accession>
<evidence type="ECO:0000256" key="8">
    <source>
        <dbReference type="ARBA" id="ARBA00023136"/>
    </source>
</evidence>
<keyword evidence="8 9" id="KW-0472">Membrane</keyword>
<evidence type="ECO:0000313" key="13">
    <source>
        <dbReference type="EMBL" id="GAB1583804.1"/>
    </source>
</evidence>
<evidence type="ECO:0000259" key="12">
    <source>
        <dbReference type="Pfam" id="PF26002"/>
    </source>
</evidence>
<dbReference type="SUPFAM" id="SSF51261">
    <property type="entry name" value="Duplicated hybrid motif"/>
    <property type="match status" value="1"/>
</dbReference>
<feature type="transmembrane region" description="Helical" evidence="9">
    <location>
        <begin position="21"/>
        <end position="39"/>
    </location>
</feature>
<organism evidence="13 14">
    <name type="scientific">Phyllobacterium phragmitis</name>
    <dbReference type="NCBI Taxonomy" id="2670329"/>
    <lineage>
        <taxon>Bacteria</taxon>
        <taxon>Pseudomonadati</taxon>
        <taxon>Pseudomonadota</taxon>
        <taxon>Alphaproteobacteria</taxon>
        <taxon>Hyphomicrobiales</taxon>
        <taxon>Phyllobacteriaceae</taxon>
        <taxon>Phyllobacterium</taxon>
    </lineage>
</organism>
<evidence type="ECO:0000256" key="5">
    <source>
        <dbReference type="ARBA" id="ARBA00022519"/>
    </source>
</evidence>
<evidence type="ECO:0000259" key="11">
    <source>
        <dbReference type="Pfam" id="PF25994"/>
    </source>
</evidence>
<keyword evidence="10" id="KW-0175">Coiled coil</keyword>
<dbReference type="InterPro" id="IPR058982">
    <property type="entry name" value="Beta-barrel_AprE"/>
</dbReference>
<keyword evidence="4 9" id="KW-1003">Cell membrane</keyword>